<evidence type="ECO:0000313" key="2">
    <source>
        <dbReference type="EMBL" id="MBO3098354.1"/>
    </source>
</evidence>
<accession>A0ABS3SRM1</accession>
<evidence type="ECO:0000256" key="1">
    <source>
        <dbReference type="SAM" id="Phobius"/>
    </source>
</evidence>
<organism evidence="2 3">
    <name type="scientific">Gelidibacter pelagius</name>
    <dbReference type="NCBI Taxonomy" id="2819985"/>
    <lineage>
        <taxon>Bacteria</taxon>
        <taxon>Pseudomonadati</taxon>
        <taxon>Bacteroidota</taxon>
        <taxon>Flavobacteriia</taxon>
        <taxon>Flavobacteriales</taxon>
        <taxon>Flavobacteriaceae</taxon>
        <taxon>Gelidibacter</taxon>
    </lineage>
</organism>
<dbReference type="Proteomes" id="UP000681315">
    <property type="component" value="Unassembled WGS sequence"/>
</dbReference>
<gene>
    <name evidence="2" type="ORF">J4051_08755</name>
</gene>
<keyword evidence="1" id="KW-1133">Transmembrane helix</keyword>
<proteinExistence type="predicted"/>
<sequence>MNRIRIIGLVLLIIGVVLHFSFDNGGADFLKGLLIGGGGALLITGQIKSKK</sequence>
<dbReference type="RefSeq" id="WP_208233500.1">
    <property type="nucleotide sequence ID" value="NZ_JAGEVG010000009.1"/>
</dbReference>
<keyword evidence="1" id="KW-0812">Transmembrane</keyword>
<keyword evidence="1" id="KW-0472">Membrane</keyword>
<name>A0ABS3SRM1_9FLAO</name>
<dbReference type="EMBL" id="JAGEVG010000009">
    <property type="protein sequence ID" value="MBO3098354.1"/>
    <property type="molecule type" value="Genomic_DNA"/>
</dbReference>
<protein>
    <submittedName>
        <fullName evidence="2">Uncharacterized protein</fullName>
    </submittedName>
</protein>
<evidence type="ECO:0000313" key="3">
    <source>
        <dbReference type="Proteomes" id="UP000681315"/>
    </source>
</evidence>
<keyword evidence="3" id="KW-1185">Reference proteome</keyword>
<feature type="transmembrane region" description="Helical" evidence="1">
    <location>
        <begin position="7"/>
        <end position="23"/>
    </location>
</feature>
<reference evidence="2 3" key="1">
    <citation type="submission" date="2021-03" db="EMBL/GenBank/DDBJ databases">
        <title>Gelidibacter sp. nov., isolated from costal sediment.</title>
        <authorList>
            <person name="Lun K.-Y."/>
        </authorList>
    </citation>
    <scope>NUCLEOTIDE SEQUENCE [LARGE SCALE GENOMIC DNA]</scope>
    <source>
        <strain evidence="2 3">DF109</strain>
    </source>
</reference>
<comment type="caution">
    <text evidence="2">The sequence shown here is derived from an EMBL/GenBank/DDBJ whole genome shotgun (WGS) entry which is preliminary data.</text>
</comment>